<dbReference type="GeneID" id="108829561"/>
<evidence type="ECO:0000313" key="3">
    <source>
        <dbReference type="RefSeq" id="XP_018458694.1"/>
    </source>
</evidence>
<accession>A0A6J0LGC3</accession>
<dbReference type="InterPro" id="IPR026960">
    <property type="entry name" value="RVT-Znf"/>
</dbReference>
<evidence type="ECO:0000259" key="1">
    <source>
        <dbReference type="Pfam" id="PF13966"/>
    </source>
</evidence>
<dbReference type="Proteomes" id="UP000504610">
    <property type="component" value="Chromosome 4"/>
</dbReference>
<reference evidence="2" key="1">
    <citation type="journal article" date="2019" name="Database">
        <title>The radish genome database (RadishGD): an integrated information resource for radish genomics.</title>
        <authorList>
            <person name="Yu H.J."/>
            <person name="Baek S."/>
            <person name="Lee Y.J."/>
            <person name="Cho A."/>
            <person name="Mun J.H."/>
        </authorList>
    </citation>
    <scope>NUCLEOTIDE SEQUENCE [LARGE SCALE GENOMIC DNA]</scope>
    <source>
        <strain evidence="2">cv. WK10039</strain>
    </source>
</reference>
<organism evidence="2 3">
    <name type="scientific">Raphanus sativus</name>
    <name type="common">Radish</name>
    <name type="synonym">Raphanus raphanistrum var. sativus</name>
    <dbReference type="NCBI Taxonomy" id="3726"/>
    <lineage>
        <taxon>Eukaryota</taxon>
        <taxon>Viridiplantae</taxon>
        <taxon>Streptophyta</taxon>
        <taxon>Embryophyta</taxon>
        <taxon>Tracheophyta</taxon>
        <taxon>Spermatophyta</taxon>
        <taxon>Magnoliopsida</taxon>
        <taxon>eudicotyledons</taxon>
        <taxon>Gunneridae</taxon>
        <taxon>Pentapetalae</taxon>
        <taxon>rosids</taxon>
        <taxon>malvids</taxon>
        <taxon>Brassicales</taxon>
        <taxon>Brassicaceae</taxon>
        <taxon>Brassiceae</taxon>
        <taxon>Raphanus</taxon>
    </lineage>
</organism>
<proteinExistence type="predicted"/>
<reference evidence="3" key="2">
    <citation type="submission" date="2025-08" db="UniProtKB">
        <authorList>
            <consortium name="RefSeq"/>
        </authorList>
    </citation>
    <scope>IDENTIFICATION</scope>
    <source>
        <tissue evidence="3">Leaf</tissue>
    </source>
</reference>
<name>A0A6J0LGC3_RAPSA</name>
<dbReference type="OrthoDB" id="1110547at2759"/>
<keyword evidence="2" id="KW-1185">Reference proteome</keyword>
<evidence type="ECO:0000313" key="2">
    <source>
        <dbReference type="Proteomes" id="UP000504610"/>
    </source>
</evidence>
<dbReference type="Pfam" id="PF13966">
    <property type="entry name" value="zf-RVT"/>
    <property type="match status" value="1"/>
</dbReference>
<feature type="domain" description="Reverse transcriptase zinc-binding" evidence="1">
    <location>
        <begin position="75"/>
        <end position="151"/>
    </location>
</feature>
<dbReference type="RefSeq" id="XP_018458694.1">
    <property type="nucleotide sequence ID" value="XM_018603192.1"/>
</dbReference>
<dbReference type="KEGG" id="rsz:108829561"/>
<dbReference type="AlphaFoldDB" id="A0A6J0LGC3"/>
<gene>
    <name evidence="3" type="primary">LOC108829561</name>
</gene>
<protein>
    <submittedName>
        <fullName evidence="3">Uncharacterized protein LOC108829561</fullName>
    </submittedName>
</protein>
<sequence length="248" mass="28873">MRVSELICGNGREWNQDKLARLFTDEVRSRINELTPAGKNSKDTYAWEYTKSGHFTVKSAYWVQVNVLAVEQEAQMVLQPSFDGLYQKIWSSNTSPKVKHFLWRCLSNSLPVAENMAYCHLAKDKTCARCGVGEESVNHLFFQCTYARQLWALAHIHIPPSVYPREEVDEELVSWLMWRIWKNRNEFIFRGVDFNAPATIMKVWDDVQEWKNRAEVKNEVVKKQTMEGPVKKWLPPAPSWIKCNTDGS</sequence>